<name>A0A565CLY1_9BRAS</name>
<keyword evidence="1" id="KW-0812">Transmembrane</keyword>
<organism evidence="3 4">
    <name type="scientific">Arabis nemorensis</name>
    <dbReference type="NCBI Taxonomy" id="586526"/>
    <lineage>
        <taxon>Eukaryota</taxon>
        <taxon>Viridiplantae</taxon>
        <taxon>Streptophyta</taxon>
        <taxon>Embryophyta</taxon>
        <taxon>Tracheophyta</taxon>
        <taxon>Spermatophyta</taxon>
        <taxon>Magnoliopsida</taxon>
        <taxon>eudicotyledons</taxon>
        <taxon>Gunneridae</taxon>
        <taxon>Pentapetalae</taxon>
        <taxon>rosids</taxon>
        <taxon>malvids</taxon>
        <taxon>Brassicales</taxon>
        <taxon>Brassicaceae</taxon>
        <taxon>Arabideae</taxon>
        <taxon>Arabis</taxon>
    </lineage>
</organism>
<feature type="transmembrane region" description="Helical" evidence="1">
    <location>
        <begin position="245"/>
        <end position="269"/>
    </location>
</feature>
<gene>
    <name evidence="3" type="ORF">ANE_LOCUS25174</name>
</gene>
<dbReference type="PANTHER" id="PTHR46137">
    <property type="entry name" value="OS05G0310600 PROTEIN"/>
    <property type="match status" value="1"/>
</dbReference>
<dbReference type="Proteomes" id="UP000489600">
    <property type="component" value="Unassembled WGS sequence"/>
</dbReference>
<dbReference type="OrthoDB" id="421951at2759"/>
<dbReference type="InterPro" id="IPR007053">
    <property type="entry name" value="LRAT_dom"/>
</dbReference>
<dbReference type="AlphaFoldDB" id="A0A565CLY1"/>
<dbReference type="Gene3D" id="3.90.1720.10">
    <property type="entry name" value="endopeptidase domain like (from Nostoc punctiforme)"/>
    <property type="match status" value="1"/>
</dbReference>
<evidence type="ECO:0000313" key="4">
    <source>
        <dbReference type="Proteomes" id="UP000489600"/>
    </source>
</evidence>
<proteinExistence type="predicted"/>
<dbReference type="PANTHER" id="PTHR46137:SF19">
    <property type="entry name" value="GB|AAF32477.1"/>
    <property type="match status" value="1"/>
</dbReference>
<evidence type="ECO:0000313" key="3">
    <source>
        <dbReference type="EMBL" id="VVB14730.1"/>
    </source>
</evidence>
<comment type="caution">
    <text evidence="3">The sequence shown here is derived from an EMBL/GenBank/DDBJ whole genome shotgun (WGS) entry which is preliminary data.</text>
</comment>
<protein>
    <recommendedName>
        <fullName evidence="2">LRAT domain-containing protein</fullName>
    </recommendedName>
</protein>
<evidence type="ECO:0000256" key="1">
    <source>
        <dbReference type="SAM" id="Phobius"/>
    </source>
</evidence>
<reference evidence="3" key="1">
    <citation type="submission" date="2019-07" db="EMBL/GenBank/DDBJ databases">
        <authorList>
            <person name="Dittberner H."/>
        </authorList>
    </citation>
    <scope>NUCLEOTIDE SEQUENCE [LARGE SCALE GENOMIC DNA]</scope>
</reference>
<feature type="domain" description="LRAT" evidence="2">
    <location>
        <begin position="20"/>
        <end position="218"/>
    </location>
</feature>
<sequence length="302" mass="32733">MGLLSNKICRDDLKPGDHIYTWRTAYTYSHHGIYVGDGEVIHFTRRGDLETKTGAFLDKIEEAIHFTRPSVPQTRTGSFLNKIGELIHFTRGGVLETRVGTFLDKITSISIPSHGGGNYPCLICGDQSNLDGVISSCLDCFLSGGNLHLYEYGVSKAIHMANPRGGTCTIALSDPSDEVISRATFLFLRKGFGAYDLIQNNCESFAIYCKTGLVVPPDAKFGSSGQANTVSVAGGVLKRCTTASLVPLTLGTVVFAGLVLQGYGTYCFVRMNSDVGVRKDVCKIPVEELATFYSDNNNKKST</sequence>
<dbReference type="EMBL" id="CABITT030000008">
    <property type="protein sequence ID" value="VVB14730.1"/>
    <property type="molecule type" value="Genomic_DNA"/>
</dbReference>
<dbReference type="PROSITE" id="PS51934">
    <property type="entry name" value="LRAT"/>
    <property type="match status" value="1"/>
</dbReference>
<keyword evidence="4" id="KW-1185">Reference proteome</keyword>
<keyword evidence="1" id="KW-0472">Membrane</keyword>
<dbReference type="Pfam" id="PF04970">
    <property type="entry name" value="LRAT"/>
    <property type="match status" value="1"/>
</dbReference>
<keyword evidence="1" id="KW-1133">Transmembrane helix</keyword>
<evidence type="ECO:0000259" key="2">
    <source>
        <dbReference type="PROSITE" id="PS51934"/>
    </source>
</evidence>
<accession>A0A565CLY1</accession>